<evidence type="ECO:0000256" key="1">
    <source>
        <dbReference type="SAM" id="MobiDB-lite"/>
    </source>
</evidence>
<keyword evidence="2" id="KW-0732">Signal</keyword>
<dbReference type="EMBL" id="VLKF01000001">
    <property type="protein sequence ID" value="TWH72911.1"/>
    <property type="molecule type" value="Genomic_DNA"/>
</dbReference>
<comment type="caution">
    <text evidence="4">The sequence shown here is derived from an EMBL/GenBank/DDBJ whole genome shotgun (WGS) entry which is preliminary data.</text>
</comment>
<keyword evidence="5" id="KW-1185">Reference proteome</keyword>
<name>A0A562IPK2_9ACTN</name>
<dbReference type="PROSITE" id="PS51782">
    <property type="entry name" value="LYSM"/>
    <property type="match status" value="2"/>
</dbReference>
<evidence type="ECO:0000259" key="3">
    <source>
        <dbReference type="PROSITE" id="PS51782"/>
    </source>
</evidence>
<accession>A0A562IPK2</accession>
<dbReference type="OrthoDB" id="2989771at2"/>
<dbReference type="Pfam" id="PF01476">
    <property type="entry name" value="LysM"/>
    <property type="match status" value="2"/>
</dbReference>
<dbReference type="CDD" id="cd00118">
    <property type="entry name" value="LysM"/>
    <property type="match status" value="2"/>
</dbReference>
<dbReference type="PANTHER" id="PTHR33734">
    <property type="entry name" value="LYSM DOMAIN-CONTAINING GPI-ANCHORED PROTEIN 2"/>
    <property type="match status" value="1"/>
</dbReference>
<dbReference type="Pfam" id="PF26571">
    <property type="entry name" value="VldE"/>
    <property type="match status" value="1"/>
</dbReference>
<dbReference type="AlphaFoldDB" id="A0A562IPK2"/>
<evidence type="ECO:0000313" key="5">
    <source>
        <dbReference type="Proteomes" id="UP000321490"/>
    </source>
</evidence>
<dbReference type="GO" id="GO:0008932">
    <property type="term" value="F:lytic endotransglycosylase activity"/>
    <property type="evidence" value="ECO:0007669"/>
    <property type="project" value="TreeGrafter"/>
</dbReference>
<dbReference type="SMART" id="SM00257">
    <property type="entry name" value="LysM"/>
    <property type="match status" value="2"/>
</dbReference>
<evidence type="ECO:0000313" key="4">
    <source>
        <dbReference type="EMBL" id="TWH72911.1"/>
    </source>
</evidence>
<dbReference type="Proteomes" id="UP000321490">
    <property type="component" value="Unassembled WGS sequence"/>
</dbReference>
<dbReference type="PANTHER" id="PTHR33734:SF22">
    <property type="entry name" value="MEMBRANE-BOUND LYTIC MUREIN TRANSGLYCOSYLASE D"/>
    <property type="match status" value="1"/>
</dbReference>
<feature type="signal peptide" evidence="2">
    <location>
        <begin position="1"/>
        <end position="44"/>
    </location>
</feature>
<feature type="domain" description="LysM" evidence="3">
    <location>
        <begin position="109"/>
        <end position="156"/>
    </location>
</feature>
<protein>
    <submittedName>
        <fullName evidence="4">LysM repeat protein</fullName>
    </submittedName>
</protein>
<feature type="compositionally biased region" description="Basic residues" evidence="1">
    <location>
        <begin position="1"/>
        <end position="14"/>
    </location>
</feature>
<organism evidence="4 5">
    <name type="scientific">Modestobacter roseus</name>
    <dbReference type="NCBI Taxonomy" id="1181884"/>
    <lineage>
        <taxon>Bacteria</taxon>
        <taxon>Bacillati</taxon>
        <taxon>Actinomycetota</taxon>
        <taxon>Actinomycetes</taxon>
        <taxon>Geodermatophilales</taxon>
        <taxon>Geodermatophilaceae</taxon>
        <taxon>Modestobacter</taxon>
    </lineage>
</organism>
<feature type="region of interest" description="Disordered" evidence="1">
    <location>
        <begin position="1"/>
        <end position="20"/>
    </location>
</feature>
<dbReference type="Gene3D" id="3.10.350.10">
    <property type="entry name" value="LysM domain"/>
    <property type="match status" value="2"/>
</dbReference>
<dbReference type="InterPro" id="IPR018392">
    <property type="entry name" value="LysM"/>
</dbReference>
<feature type="domain" description="LysM" evidence="3">
    <location>
        <begin position="45"/>
        <end position="91"/>
    </location>
</feature>
<proteinExistence type="predicted"/>
<dbReference type="SUPFAM" id="SSF54106">
    <property type="entry name" value="LysM domain"/>
    <property type="match status" value="2"/>
</dbReference>
<feature type="chain" id="PRO_5021916529" evidence="2">
    <location>
        <begin position="45"/>
        <end position="295"/>
    </location>
</feature>
<dbReference type="InterPro" id="IPR058593">
    <property type="entry name" value="ARB_07466-like_C"/>
</dbReference>
<evidence type="ECO:0000256" key="2">
    <source>
        <dbReference type="SAM" id="SignalP"/>
    </source>
</evidence>
<gene>
    <name evidence="4" type="ORF">JD78_01434</name>
</gene>
<dbReference type="InterPro" id="IPR036779">
    <property type="entry name" value="LysM_dom_sf"/>
</dbReference>
<sequence>MTQRHRGRHRRPTRRPTVASLARPALAVVAAASVPLAVAAPAHAAEHTVAPGDTLSRLAAAHGTTWQTIYAENGGVLSDPNRLRVGQVLTIGGATAAPATTAPATTASGEYVVRAGDTLGRIAAAHGTTWQQLHALNRGVVGADPNTLRVGQRLTLGGVPAPAAAAPRVAERAASRSAERAAPAAAAGAYDVWAPHVRPAVQEVAERFGVGSVVTRPGHSPTEDLAADFMVHTDRAKGDAVAQYVIDNAARFRVEYVIWQQRIYQVRTGTWQAMADRGSPTANHMDHPHVSFLPG</sequence>
<reference evidence="4 5" key="1">
    <citation type="submission" date="2019-07" db="EMBL/GenBank/DDBJ databases">
        <title>R&amp;d 2014.</title>
        <authorList>
            <person name="Klenk H.-P."/>
        </authorList>
    </citation>
    <scope>NUCLEOTIDE SEQUENCE [LARGE SCALE GENOMIC DNA]</scope>
    <source>
        <strain evidence="4 5">DSM 45764</strain>
    </source>
</reference>